<dbReference type="InterPro" id="IPR052406">
    <property type="entry name" value="Chromatin_Remodeling_Comp"/>
</dbReference>
<evidence type="ECO:0000256" key="2">
    <source>
        <dbReference type="ARBA" id="ARBA00023015"/>
    </source>
</evidence>
<keyword evidence="1" id="KW-0156">Chromatin regulator</keyword>
<reference evidence="7" key="1">
    <citation type="submission" date="2020-03" db="EMBL/GenBank/DDBJ databases">
        <title>FDA dAtabase for Regulatory Grade micrObial Sequences (FDA-ARGOS): Supporting development and validation of Infectious Disease Dx tests.</title>
        <authorList>
            <person name="Campos J."/>
            <person name="Goldberg B."/>
            <person name="Tallon L."/>
            <person name="Sadzewicz L."/>
            <person name="Vavikolanu K."/>
            <person name="Mehta A."/>
            <person name="Aluvathingal J."/>
            <person name="Nadendla S."/>
            <person name="Nandy P."/>
            <person name="Geyer C."/>
            <person name="Yan Y."/>
            <person name="Sichtig H."/>
        </authorList>
    </citation>
    <scope>NUCLEOTIDE SEQUENCE [LARGE SCALE GENOMIC DNA]</scope>
    <source>
        <strain evidence="7">FDAARGOS_652</strain>
    </source>
</reference>
<evidence type="ECO:0000256" key="3">
    <source>
        <dbReference type="ARBA" id="ARBA00023163"/>
    </source>
</evidence>
<dbReference type="PANTHER" id="PTHR22970">
    <property type="entry name" value="AT-RICH INTERACTIVE DOMAIN-CONTAINING PROTEIN 2"/>
    <property type="match status" value="1"/>
</dbReference>
<dbReference type="AlphaFoldDB" id="A0A8X7NPH6"/>
<gene>
    <name evidence="7" type="ORF">FOB60_001745</name>
</gene>
<dbReference type="EMBL" id="JABWAB010000003">
    <property type="protein sequence ID" value="KAF6057190.1"/>
    <property type="molecule type" value="Genomic_DNA"/>
</dbReference>
<evidence type="ECO:0000313" key="7">
    <source>
        <dbReference type="EMBL" id="KAF6057190.1"/>
    </source>
</evidence>
<keyword evidence="2" id="KW-0805">Transcription regulation</keyword>
<evidence type="ECO:0000313" key="8">
    <source>
        <dbReference type="Proteomes" id="UP000590412"/>
    </source>
</evidence>
<keyword evidence="3" id="KW-0804">Transcription</keyword>
<evidence type="ECO:0000256" key="4">
    <source>
        <dbReference type="ARBA" id="ARBA00023242"/>
    </source>
</evidence>
<accession>A0A8X7NPH6</accession>
<dbReference type="GO" id="GO:0006355">
    <property type="term" value="P:regulation of DNA-templated transcription"/>
    <property type="evidence" value="ECO:0007669"/>
    <property type="project" value="InterPro"/>
</dbReference>
<proteinExistence type="predicted"/>
<dbReference type="GO" id="GO:0003677">
    <property type="term" value="F:DNA binding"/>
    <property type="evidence" value="ECO:0007669"/>
    <property type="project" value="InterPro"/>
</dbReference>
<protein>
    <recommendedName>
        <fullName evidence="6">RFX-type winged-helix domain-containing protein</fullName>
    </recommendedName>
</protein>
<name>A0A8X7NPH6_CANPA</name>
<organism evidence="7 8">
    <name type="scientific">Candida parapsilosis</name>
    <name type="common">Yeast</name>
    <dbReference type="NCBI Taxonomy" id="5480"/>
    <lineage>
        <taxon>Eukaryota</taxon>
        <taxon>Fungi</taxon>
        <taxon>Dikarya</taxon>
        <taxon>Ascomycota</taxon>
        <taxon>Saccharomycotina</taxon>
        <taxon>Pichiomycetes</taxon>
        <taxon>Debaryomycetaceae</taxon>
        <taxon>Candida/Lodderomyces clade</taxon>
        <taxon>Candida</taxon>
    </lineage>
</organism>
<evidence type="ECO:0000256" key="1">
    <source>
        <dbReference type="ARBA" id="ARBA00022853"/>
    </source>
</evidence>
<comment type="caution">
    <text evidence="7">The sequence shown here is derived from an EMBL/GenBank/DDBJ whole genome shotgun (WGS) entry which is preliminary data.</text>
</comment>
<sequence length="639" mass="72964">MPSLVPITTSSRTVIPLNGSGPDVSAFGFGQYQNIGSNYGIYGGGYNQQQTIGSNHRGINEKQRIIMALKSGIPSEVDWALMSLARNSIHPYLSFEEDAFIAHELIKYLCKPFQLIHDKKFDSVNQSMMTHSLDALLTLRNSVQDLSNQQWLSQVASFKKQLIEILRILSNWFFQPGKQIKELVNIEDQFAEALHYLIDLLEPLTCYYINNSKNDVLFNILMQVLYVTEDKDLFINALKCLSHLLITWHKNSKVSDDDDDDDGDMDKNTQALEQDDDDTKVTNNCVDAITDQQLEHIVNTLLVGDNDLNNAVLDFLKMYLFSEALHQEYPNSVKDSQRLRLRHLLQLSTTKANYETLVKQLPLLLVSNLPLAEPTEPQPVPNTILTRRTQYSIAPLAAPELTKDLYRIMLQFPEPARATTWLHCCYEPTTSEEVEVTQISIWKSYETQFQEIWKVDGRDRNPNLHPLLPAVDFIKNVTKAFPNAEAKVLTVQTEGEEQPRKKFIIQGIQPRQFPVSIETGNYEALKSFSETSQQEGVATLPIGHFDSRGFENFVASESELILSAENQVSLSHLNSINETSREILEYIFQEIVEKEHDHDHVASNLFRLHNSYWLPDLIYANPSLVESGIINSKWLQYLL</sequence>
<feature type="region of interest" description="Disordered" evidence="5">
    <location>
        <begin position="254"/>
        <end position="277"/>
    </location>
</feature>
<evidence type="ECO:0000259" key="6">
    <source>
        <dbReference type="PROSITE" id="PS51526"/>
    </source>
</evidence>
<dbReference type="OrthoDB" id="338531at2759"/>
<dbReference type="GO" id="GO:0006325">
    <property type="term" value="P:chromatin organization"/>
    <property type="evidence" value="ECO:0007669"/>
    <property type="project" value="UniProtKB-KW"/>
</dbReference>
<dbReference type="InterPro" id="IPR003150">
    <property type="entry name" value="DNA-bd_RFX"/>
</dbReference>
<dbReference type="PROSITE" id="PS51526">
    <property type="entry name" value="RFX_DBD"/>
    <property type="match status" value="1"/>
</dbReference>
<feature type="domain" description="RFX-type winged-helix" evidence="6">
    <location>
        <begin position="418"/>
        <end position="512"/>
    </location>
</feature>
<evidence type="ECO:0000256" key="5">
    <source>
        <dbReference type="SAM" id="MobiDB-lite"/>
    </source>
</evidence>
<dbReference type="GO" id="GO:0016586">
    <property type="term" value="C:RSC-type complex"/>
    <property type="evidence" value="ECO:0007669"/>
    <property type="project" value="TreeGrafter"/>
</dbReference>
<dbReference type="Proteomes" id="UP000590412">
    <property type="component" value="Unassembled WGS sequence"/>
</dbReference>
<keyword evidence="4" id="KW-0539">Nucleus</keyword>
<dbReference type="PANTHER" id="PTHR22970:SF14">
    <property type="entry name" value="AT-RICH INTERACTIVE DOMAIN-CONTAINING PROTEIN 2"/>
    <property type="match status" value="1"/>
</dbReference>